<accession>A0A3N9WD08</accession>
<sequence>MQETITAFLAACGLDEEAQAPWLRALERVATAHLARPIGAVRVRDARARLLGVHRAIRVDGVQSELPPYVRRDIDIELRAAITDAAFDGGFVLLLGGSSVGKTRTLLNAIQAVLPDWWLIHPDPTAIDTIRTLAAAPTPRTVVWLDELQRYLDRTDGLPAGLVRTLIASGTVTVATLWPSAYTSRTTKPIYGQSDSHAGDRDLLKLAHIIGVPDAFSTAERHRAEALASDRRIRIALDTRDAGITQALAAGPELIRSWQHAPDNQCYGKALITAALDARRVGATAPLSRELLGAAAPGYLSSAQQAQAPSDWLDHGLTYATTVLVGAVAPLISVADGMGRTAGYTVADYLYQHAQGVRRVASLPDTAWQALVDHHHPADTSRLADNAERRGQYRHAENLYRRLGDVDGTDYKLADLLVDHDRIEELRERADAGSWPAADRLTRLLAERGDIAALRQRAAAGERMAARRLAGLLSEQGNLDEAVAILRHIIDLGDRAAVTQLANVLVKLGQSEEAIAVLRDRTEINDRSGESHYLAQLLAGHGHISELRKRADAGNYSARDFLAQILVETGSFPELRQHADAGDFFAANRLADWLVEEEDLDALRQLADAREQSAASERLAKLLAIRGEIEELRKRADIGDGSANSWFAESQLALMLAARGEIVELRKRAESGNANAVICLSNILAERGDIDELRKYADSGNVVVAKILIELLVREGRIGELRDEVAAGTVGAAAALLPRKPVR</sequence>
<evidence type="ECO:0000313" key="2">
    <source>
        <dbReference type="Proteomes" id="UP000282312"/>
    </source>
</evidence>
<gene>
    <name evidence="1" type="ORF">DLJ59_26500</name>
</gene>
<proteinExistence type="predicted"/>
<evidence type="ECO:0008006" key="3">
    <source>
        <dbReference type="Google" id="ProtNLM"/>
    </source>
</evidence>
<reference evidence="1 2" key="1">
    <citation type="submission" date="2018-05" db="EMBL/GenBank/DDBJ databases">
        <title>Micromonospora from Atacama Desert.</title>
        <authorList>
            <person name="Carro L."/>
            <person name="Goodfellow M."/>
            <person name="Klenk H.-P."/>
        </authorList>
    </citation>
    <scope>NUCLEOTIDE SEQUENCE [LARGE SCALE GENOMIC DNA]</scope>
    <source>
        <strain evidence="1 2">LB39</strain>
    </source>
</reference>
<protein>
    <recommendedName>
        <fullName evidence="3">Tetratricopeptide repeat protein</fullName>
    </recommendedName>
</protein>
<evidence type="ECO:0000313" key="1">
    <source>
        <dbReference type="EMBL" id="RQW98740.1"/>
    </source>
</evidence>
<keyword evidence="2" id="KW-1185">Reference proteome</keyword>
<dbReference type="InterPro" id="IPR011990">
    <property type="entry name" value="TPR-like_helical_dom_sf"/>
</dbReference>
<comment type="caution">
    <text evidence="1">The sequence shown here is derived from an EMBL/GenBank/DDBJ whole genome shotgun (WGS) entry which is preliminary data.</text>
</comment>
<organism evidence="1 2">
    <name type="scientific">Micromonospora inaquosa</name>
    <dbReference type="NCBI Taxonomy" id="2203716"/>
    <lineage>
        <taxon>Bacteria</taxon>
        <taxon>Bacillati</taxon>
        <taxon>Actinomycetota</taxon>
        <taxon>Actinomycetes</taxon>
        <taxon>Micromonosporales</taxon>
        <taxon>Micromonosporaceae</taxon>
        <taxon>Micromonospora</taxon>
    </lineage>
</organism>
<dbReference type="Gene3D" id="1.25.40.10">
    <property type="entry name" value="Tetratricopeptide repeat domain"/>
    <property type="match status" value="1"/>
</dbReference>
<dbReference type="EMBL" id="QGSZ01000287">
    <property type="protein sequence ID" value="RQW98740.1"/>
    <property type="molecule type" value="Genomic_DNA"/>
</dbReference>
<dbReference type="SUPFAM" id="SSF48452">
    <property type="entry name" value="TPR-like"/>
    <property type="match status" value="1"/>
</dbReference>
<dbReference type="AlphaFoldDB" id="A0A3N9WD08"/>
<name>A0A3N9WD08_9ACTN</name>
<dbReference type="Proteomes" id="UP000282312">
    <property type="component" value="Unassembled WGS sequence"/>
</dbReference>